<dbReference type="SUPFAM" id="SSF52540">
    <property type="entry name" value="P-loop containing nucleoside triphosphate hydrolases"/>
    <property type="match status" value="1"/>
</dbReference>
<dbReference type="Gene3D" id="3.40.50.300">
    <property type="entry name" value="P-loop containing nucleotide triphosphate hydrolases"/>
    <property type="match status" value="1"/>
</dbReference>
<evidence type="ECO:0000313" key="4">
    <source>
        <dbReference type="Proteomes" id="UP000297245"/>
    </source>
</evidence>
<dbReference type="Proteomes" id="UP000297245">
    <property type="component" value="Unassembled WGS sequence"/>
</dbReference>
<organism evidence="3 4">
    <name type="scientific">Dendrothele bispora (strain CBS 962.96)</name>
    <dbReference type="NCBI Taxonomy" id="1314807"/>
    <lineage>
        <taxon>Eukaryota</taxon>
        <taxon>Fungi</taxon>
        <taxon>Dikarya</taxon>
        <taxon>Basidiomycota</taxon>
        <taxon>Agaricomycotina</taxon>
        <taxon>Agaricomycetes</taxon>
        <taxon>Agaricomycetidae</taxon>
        <taxon>Agaricales</taxon>
        <taxon>Agaricales incertae sedis</taxon>
        <taxon>Dendrothele</taxon>
    </lineage>
</organism>
<dbReference type="OrthoDB" id="3270319at2759"/>
<evidence type="ECO:0000313" key="3">
    <source>
        <dbReference type="EMBL" id="THU75984.1"/>
    </source>
</evidence>
<sequence>MNCWSKWYSIYTGVPARTIPAEFKFRVGRGKLPAVLSRLEDSNSCRSLKRTAGSEPINAVKDPESPRVSQVANVGLNLTIADVVIFFDQPWSGREERQIIGQAHRQPQWRTVKVIHIRLQSSYGMEGRVLYDPNVEDDEDDNDGTGTSKRKPKKFRRQRPAFWMKKVMPVSCLQNERLGIHKDCTSQVTPATVGPEPDFIQAIPDFDEPSNPVPGVSKAGIADVAMTDSTFCCFHKLG</sequence>
<dbReference type="AlphaFoldDB" id="A0A4S8KKC9"/>
<dbReference type="InterPro" id="IPR027417">
    <property type="entry name" value="P-loop_NTPase"/>
</dbReference>
<dbReference type="EMBL" id="ML181305">
    <property type="protein sequence ID" value="THU75984.1"/>
    <property type="molecule type" value="Genomic_DNA"/>
</dbReference>
<keyword evidence="4" id="KW-1185">Reference proteome</keyword>
<name>A0A4S8KKC9_DENBC</name>
<dbReference type="Pfam" id="PF00271">
    <property type="entry name" value="Helicase_C"/>
    <property type="match status" value="1"/>
</dbReference>
<feature type="domain" description="Helicase C-terminal" evidence="2">
    <location>
        <begin position="69"/>
        <end position="105"/>
    </location>
</feature>
<protein>
    <recommendedName>
        <fullName evidence="2">Helicase C-terminal domain-containing protein</fullName>
    </recommendedName>
</protein>
<feature type="region of interest" description="Disordered" evidence="1">
    <location>
        <begin position="133"/>
        <end position="156"/>
    </location>
</feature>
<gene>
    <name evidence="3" type="ORF">K435DRAFT_813848</name>
</gene>
<feature type="compositionally biased region" description="Acidic residues" evidence="1">
    <location>
        <begin position="134"/>
        <end position="143"/>
    </location>
</feature>
<dbReference type="InterPro" id="IPR001650">
    <property type="entry name" value="Helicase_C-like"/>
</dbReference>
<evidence type="ECO:0000259" key="2">
    <source>
        <dbReference type="Pfam" id="PF00271"/>
    </source>
</evidence>
<evidence type="ECO:0000256" key="1">
    <source>
        <dbReference type="SAM" id="MobiDB-lite"/>
    </source>
</evidence>
<reference evidence="3 4" key="1">
    <citation type="journal article" date="2019" name="Nat. Ecol. Evol.">
        <title>Megaphylogeny resolves global patterns of mushroom evolution.</title>
        <authorList>
            <person name="Varga T."/>
            <person name="Krizsan K."/>
            <person name="Foldi C."/>
            <person name="Dima B."/>
            <person name="Sanchez-Garcia M."/>
            <person name="Sanchez-Ramirez S."/>
            <person name="Szollosi G.J."/>
            <person name="Szarkandi J.G."/>
            <person name="Papp V."/>
            <person name="Albert L."/>
            <person name="Andreopoulos W."/>
            <person name="Angelini C."/>
            <person name="Antonin V."/>
            <person name="Barry K.W."/>
            <person name="Bougher N.L."/>
            <person name="Buchanan P."/>
            <person name="Buyck B."/>
            <person name="Bense V."/>
            <person name="Catcheside P."/>
            <person name="Chovatia M."/>
            <person name="Cooper J."/>
            <person name="Damon W."/>
            <person name="Desjardin D."/>
            <person name="Finy P."/>
            <person name="Geml J."/>
            <person name="Haridas S."/>
            <person name="Hughes K."/>
            <person name="Justo A."/>
            <person name="Karasinski D."/>
            <person name="Kautmanova I."/>
            <person name="Kiss B."/>
            <person name="Kocsube S."/>
            <person name="Kotiranta H."/>
            <person name="LaButti K.M."/>
            <person name="Lechner B.E."/>
            <person name="Liimatainen K."/>
            <person name="Lipzen A."/>
            <person name="Lukacs Z."/>
            <person name="Mihaltcheva S."/>
            <person name="Morgado L.N."/>
            <person name="Niskanen T."/>
            <person name="Noordeloos M.E."/>
            <person name="Ohm R.A."/>
            <person name="Ortiz-Santana B."/>
            <person name="Ovrebo C."/>
            <person name="Racz N."/>
            <person name="Riley R."/>
            <person name="Savchenko A."/>
            <person name="Shiryaev A."/>
            <person name="Soop K."/>
            <person name="Spirin V."/>
            <person name="Szebenyi C."/>
            <person name="Tomsovsky M."/>
            <person name="Tulloss R.E."/>
            <person name="Uehling J."/>
            <person name="Grigoriev I.V."/>
            <person name="Vagvolgyi C."/>
            <person name="Papp T."/>
            <person name="Martin F.M."/>
            <person name="Miettinen O."/>
            <person name="Hibbett D.S."/>
            <person name="Nagy L.G."/>
        </authorList>
    </citation>
    <scope>NUCLEOTIDE SEQUENCE [LARGE SCALE GENOMIC DNA]</scope>
    <source>
        <strain evidence="3 4">CBS 962.96</strain>
    </source>
</reference>
<proteinExistence type="predicted"/>
<accession>A0A4S8KKC9</accession>